<reference evidence="2" key="1">
    <citation type="journal article" date="2020" name="mSystems">
        <title>Genome- and Community-Level Interaction Insights into Carbon Utilization and Element Cycling Functions of Hydrothermarchaeota in Hydrothermal Sediment.</title>
        <authorList>
            <person name="Zhou Z."/>
            <person name="Liu Y."/>
            <person name="Xu W."/>
            <person name="Pan J."/>
            <person name="Luo Z.H."/>
            <person name="Li M."/>
        </authorList>
    </citation>
    <scope>NUCLEOTIDE SEQUENCE [LARGE SCALE GENOMIC DNA]</scope>
    <source>
        <strain evidence="2">SpSt-780</strain>
    </source>
</reference>
<dbReference type="PANTHER" id="PTHR42659">
    <property type="entry name" value="XANTHINE DEHYDROGENASE SUBUNIT C-RELATED"/>
    <property type="match status" value="1"/>
</dbReference>
<name>A0A7C4UDM8_UNCW3</name>
<dbReference type="InterPro" id="IPR016166">
    <property type="entry name" value="FAD-bd_PCMH"/>
</dbReference>
<dbReference type="InterPro" id="IPR036683">
    <property type="entry name" value="CO_DH_flav_C_dom_sf"/>
</dbReference>
<dbReference type="PROSITE" id="PS51387">
    <property type="entry name" value="FAD_PCMH"/>
    <property type="match status" value="1"/>
</dbReference>
<protein>
    <submittedName>
        <fullName evidence="2">Xanthine dehydrogenase family protein subunit M</fullName>
    </submittedName>
</protein>
<organism evidence="2">
    <name type="scientific">candidate division WOR-3 bacterium</name>
    <dbReference type="NCBI Taxonomy" id="2052148"/>
    <lineage>
        <taxon>Bacteria</taxon>
        <taxon>Bacteria division WOR-3</taxon>
    </lineage>
</organism>
<dbReference type="InterPro" id="IPR036318">
    <property type="entry name" value="FAD-bd_PCMH-like_sf"/>
</dbReference>
<dbReference type="InterPro" id="IPR002346">
    <property type="entry name" value="Mopterin_DH_FAD-bd"/>
</dbReference>
<dbReference type="Gene3D" id="3.30.465.10">
    <property type="match status" value="1"/>
</dbReference>
<dbReference type="InterPro" id="IPR016169">
    <property type="entry name" value="FAD-bd_PCMH_sub2"/>
</dbReference>
<proteinExistence type="predicted"/>
<dbReference type="GO" id="GO:0071949">
    <property type="term" value="F:FAD binding"/>
    <property type="evidence" value="ECO:0007669"/>
    <property type="project" value="InterPro"/>
</dbReference>
<dbReference type="InterPro" id="IPR051312">
    <property type="entry name" value="Diverse_Substr_Oxidored"/>
</dbReference>
<gene>
    <name evidence="2" type="ORF">ENV67_08480</name>
</gene>
<sequence length="277" mass="32195">MEEFIIPKSLNEALRIMSEMDVEPFAGGTDIMVKYRYDKPAKPFLFIGDLKELRYVKDDGEYIRIGSSTTYSELLENRNIDKIFKEIIKKIASPSIRNRGTIGGNICNASPAADTLPFLYGMDCEVQIVSINNSRFIPIKDFIISPKRTLILKNELLKEIRYKKEKFNKYFYRKIGLRNANSLSKLSFFGCARIKKNIIEDIRISMGAVSPVVAREREIEKMLLGLDKKGLNSIKEEIIKRYEDIIHPIDDQRSTAEYRREIVLRILNYFLENIYII</sequence>
<dbReference type="InterPro" id="IPR005107">
    <property type="entry name" value="CO_DH_flav_C"/>
</dbReference>
<dbReference type="EMBL" id="DTHG01000102">
    <property type="protein sequence ID" value="HGW92554.1"/>
    <property type="molecule type" value="Genomic_DNA"/>
</dbReference>
<dbReference type="SUPFAM" id="SSF55447">
    <property type="entry name" value="CO dehydrogenase flavoprotein C-terminal domain-like"/>
    <property type="match status" value="1"/>
</dbReference>
<dbReference type="PANTHER" id="PTHR42659:SF9">
    <property type="entry name" value="XANTHINE DEHYDROGENASE FAD-BINDING SUBUNIT XDHB-RELATED"/>
    <property type="match status" value="1"/>
</dbReference>
<dbReference type="SUPFAM" id="SSF56176">
    <property type="entry name" value="FAD-binding/transporter-associated domain-like"/>
    <property type="match status" value="1"/>
</dbReference>
<dbReference type="GO" id="GO:0016491">
    <property type="term" value="F:oxidoreductase activity"/>
    <property type="evidence" value="ECO:0007669"/>
    <property type="project" value="InterPro"/>
</dbReference>
<dbReference type="Gene3D" id="3.30.390.50">
    <property type="entry name" value="CO dehydrogenase flavoprotein, C-terminal domain"/>
    <property type="match status" value="1"/>
</dbReference>
<feature type="domain" description="FAD-binding PCMH-type" evidence="1">
    <location>
        <begin position="1"/>
        <end position="167"/>
    </location>
</feature>
<accession>A0A7C4UDM8</accession>
<evidence type="ECO:0000259" key="1">
    <source>
        <dbReference type="PROSITE" id="PS51387"/>
    </source>
</evidence>
<dbReference type="SMART" id="SM01092">
    <property type="entry name" value="CO_deh_flav_C"/>
    <property type="match status" value="1"/>
</dbReference>
<dbReference type="Pfam" id="PF00941">
    <property type="entry name" value="FAD_binding_5"/>
    <property type="match status" value="1"/>
</dbReference>
<dbReference type="Pfam" id="PF03450">
    <property type="entry name" value="CO_deh_flav_C"/>
    <property type="match status" value="1"/>
</dbReference>
<evidence type="ECO:0000313" key="2">
    <source>
        <dbReference type="EMBL" id="HGW92554.1"/>
    </source>
</evidence>
<comment type="caution">
    <text evidence="2">The sequence shown here is derived from an EMBL/GenBank/DDBJ whole genome shotgun (WGS) entry which is preliminary data.</text>
</comment>
<dbReference type="AlphaFoldDB" id="A0A7C4UDM8"/>